<dbReference type="PIRSF" id="PIRSF004486">
    <property type="entry name" value="MraW"/>
    <property type="match status" value="1"/>
</dbReference>
<dbReference type="Gene3D" id="1.10.150.170">
    <property type="entry name" value="Putative methyltransferase TM0872, insert domain"/>
    <property type="match status" value="1"/>
</dbReference>
<dbReference type="Pfam" id="PF01795">
    <property type="entry name" value="Methyltransf_5"/>
    <property type="match status" value="2"/>
</dbReference>
<dbReference type="InterPro" id="IPR023397">
    <property type="entry name" value="SAM-dep_MeTrfase_MraW_recog"/>
</dbReference>
<comment type="caution">
    <text evidence="5">The sequence shown here is derived from an EMBL/GenBank/DDBJ whole genome shotgun (WGS) entry which is preliminary data.</text>
</comment>
<organism evidence="5 6">
    <name type="scientific">Leptotrombidium deliense</name>
    <dbReference type="NCBI Taxonomy" id="299467"/>
    <lineage>
        <taxon>Eukaryota</taxon>
        <taxon>Metazoa</taxon>
        <taxon>Ecdysozoa</taxon>
        <taxon>Arthropoda</taxon>
        <taxon>Chelicerata</taxon>
        <taxon>Arachnida</taxon>
        <taxon>Acari</taxon>
        <taxon>Acariformes</taxon>
        <taxon>Trombidiformes</taxon>
        <taxon>Prostigmata</taxon>
        <taxon>Anystina</taxon>
        <taxon>Parasitengona</taxon>
        <taxon>Trombiculoidea</taxon>
        <taxon>Trombiculidae</taxon>
        <taxon>Leptotrombidium</taxon>
    </lineage>
</organism>
<evidence type="ECO:0000313" key="5">
    <source>
        <dbReference type="EMBL" id="RWS30184.1"/>
    </source>
</evidence>
<dbReference type="Proteomes" id="UP000288716">
    <property type="component" value="Unassembled WGS sequence"/>
</dbReference>
<dbReference type="NCBIfam" id="TIGR00006">
    <property type="entry name" value="16S rRNA (cytosine(1402)-N(4))-methyltransferase RsmH"/>
    <property type="match status" value="1"/>
</dbReference>
<dbReference type="SUPFAM" id="SSF53335">
    <property type="entry name" value="S-adenosyl-L-methionine-dependent methyltransferases"/>
    <property type="match status" value="1"/>
</dbReference>
<dbReference type="InterPro" id="IPR002903">
    <property type="entry name" value="RsmH"/>
</dbReference>
<dbReference type="GO" id="GO:0071424">
    <property type="term" value="F:rRNA (cytosine-N4-)-methyltransferase activity"/>
    <property type="evidence" value="ECO:0007669"/>
    <property type="project" value="TreeGrafter"/>
</dbReference>
<keyword evidence="2 5" id="KW-0489">Methyltransferase</keyword>
<evidence type="ECO:0000256" key="3">
    <source>
        <dbReference type="ARBA" id="ARBA00022679"/>
    </source>
</evidence>
<dbReference type="PANTHER" id="PTHR11265">
    <property type="entry name" value="S-ADENOSYL-METHYLTRANSFERASE MRAW"/>
    <property type="match status" value="1"/>
</dbReference>
<evidence type="ECO:0000313" key="6">
    <source>
        <dbReference type="Proteomes" id="UP000288716"/>
    </source>
</evidence>
<sequence>MSVIVRPATQPYLSHIPILAKKITDYLAPKDGDKFIDLTFGGGGHSRYLLSRNKDITIFALDRDPVAYKKATALSATFKGRIVPMLGKFSDLPKLLDEHNVEKGMINGAIMDLGASSMQYDDSVRGFSISADGPLDMRMDGNKNPNVATADDVINTLDAHSLAKIFKVYGEERLATKYANVIVDSRFMLKRIRTTKELAQLIAAATSESSKDSLGRHAHPATKVFLALRIFVNNELNELNYALTKIREYLCLDANEKLRERTVDDEEIKDNKSGKIAVLSFHSLEDRLVKRHFTGIDIDDPISQSISQKITNRFNSPTLEEVNEFVSRKWLPINKHVITPEEEEILANPRSRSAKLRIALRVA</sequence>
<proteinExistence type="inferred from homology"/>
<keyword evidence="3 5" id="KW-0808">Transferase</keyword>
<comment type="similarity">
    <text evidence="1">Belongs to the methyltransferase superfamily. RsmH family.</text>
</comment>
<dbReference type="Gene3D" id="3.40.50.150">
    <property type="entry name" value="Vaccinia Virus protein VP39"/>
    <property type="match status" value="1"/>
</dbReference>
<protein>
    <submittedName>
        <fullName evidence="5">Putative methyltransferase-like protein 15</fullName>
    </submittedName>
</protein>
<name>A0A443SRN3_9ACAR</name>
<dbReference type="HAMAP" id="MF_01007">
    <property type="entry name" value="16SrRNA_methyltr_H"/>
    <property type="match status" value="1"/>
</dbReference>
<evidence type="ECO:0000256" key="4">
    <source>
        <dbReference type="ARBA" id="ARBA00022691"/>
    </source>
</evidence>
<dbReference type="VEuPathDB" id="VectorBase:LDEU001855"/>
<reference evidence="5 6" key="1">
    <citation type="journal article" date="2018" name="Gigascience">
        <title>Genomes of trombidid mites reveal novel predicted allergens and laterally-transferred genes associated with secondary metabolism.</title>
        <authorList>
            <person name="Dong X."/>
            <person name="Chaisiri K."/>
            <person name="Xia D."/>
            <person name="Armstrong S.D."/>
            <person name="Fang Y."/>
            <person name="Donnelly M.J."/>
            <person name="Kadowaki T."/>
            <person name="McGarry J.W."/>
            <person name="Darby A.C."/>
            <person name="Makepeace B.L."/>
        </authorList>
    </citation>
    <scope>NUCLEOTIDE SEQUENCE [LARGE SCALE GENOMIC DNA]</scope>
    <source>
        <strain evidence="5">UoL-UT</strain>
    </source>
</reference>
<dbReference type="OrthoDB" id="16290at2759"/>
<dbReference type="PANTHER" id="PTHR11265:SF0">
    <property type="entry name" value="12S RRNA N4-METHYLCYTIDINE METHYLTRANSFERASE"/>
    <property type="match status" value="1"/>
</dbReference>
<evidence type="ECO:0000256" key="1">
    <source>
        <dbReference type="ARBA" id="ARBA00010396"/>
    </source>
</evidence>
<dbReference type="STRING" id="299467.A0A443SRN3"/>
<dbReference type="EMBL" id="NCKV01000604">
    <property type="protein sequence ID" value="RWS30184.1"/>
    <property type="molecule type" value="Genomic_DNA"/>
</dbReference>
<dbReference type="InterPro" id="IPR029063">
    <property type="entry name" value="SAM-dependent_MTases_sf"/>
</dbReference>
<gene>
    <name evidence="5" type="ORF">B4U80_01204</name>
</gene>
<keyword evidence="6" id="KW-1185">Reference proteome</keyword>
<dbReference type="AlphaFoldDB" id="A0A443SRN3"/>
<dbReference type="GO" id="GO:0070475">
    <property type="term" value="P:rRNA base methylation"/>
    <property type="evidence" value="ECO:0007669"/>
    <property type="project" value="TreeGrafter"/>
</dbReference>
<keyword evidence="4" id="KW-0949">S-adenosyl-L-methionine</keyword>
<accession>A0A443SRN3</accession>
<dbReference type="SUPFAM" id="SSF81799">
    <property type="entry name" value="Putative methyltransferase TM0872, insert domain"/>
    <property type="match status" value="1"/>
</dbReference>
<evidence type="ECO:0000256" key="2">
    <source>
        <dbReference type="ARBA" id="ARBA00022603"/>
    </source>
</evidence>